<comment type="subcellular location">
    <subcellularLocation>
        <location evidence="4">Secreted</location>
    </subcellularLocation>
</comment>
<keyword evidence="5" id="KW-0812">Transmembrane</keyword>
<dbReference type="Pfam" id="PF00048">
    <property type="entry name" value="IL8"/>
    <property type="match status" value="1"/>
</dbReference>
<dbReference type="GO" id="GO:0008009">
    <property type="term" value="F:chemokine activity"/>
    <property type="evidence" value="ECO:0007669"/>
    <property type="project" value="InterPro"/>
</dbReference>
<evidence type="ECO:0000256" key="3">
    <source>
        <dbReference type="ARBA" id="ARBA00023157"/>
    </source>
</evidence>
<dbReference type="InterPro" id="IPR000827">
    <property type="entry name" value="Chemokine_CC_CS"/>
</dbReference>
<dbReference type="SMART" id="SM00199">
    <property type="entry name" value="SCY"/>
    <property type="match status" value="1"/>
</dbReference>
<keyword evidence="3" id="KW-1015">Disulfide bond</keyword>
<proteinExistence type="inferred from homology"/>
<keyword evidence="4" id="KW-0964">Secreted</keyword>
<keyword evidence="4" id="KW-0145">Chemotaxis</keyword>
<evidence type="ECO:0000256" key="4">
    <source>
        <dbReference type="RuleBase" id="RU361150"/>
    </source>
</evidence>
<evidence type="ECO:0000259" key="6">
    <source>
        <dbReference type="SMART" id="SM00199"/>
    </source>
</evidence>
<keyword evidence="2 4" id="KW-0202">Cytokine</keyword>
<dbReference type="GO" id="GO:0005615">
    <property type="term" value="C:extracellular space"/>
    <property type="evidence" value="ECO:0007669"/>
    <property type="project" value="UniProtKB-KW"/>
</dbReference>
<dbReference type="PANTHER" id="PTHR12015:SF108">
    <property type="entry name" value="C-C MOTIF CHEMOKINE 20"/>
    <property type="match status" value="1"/>
</dbReference>
<dbReference type="PROSITE" id="PS00472">
    <property type="entry name" value="SMALL_CYTOKINES_CC"/>
    <property type="match status" value="1"/>
</dbReference>
<feature type="transmembrane region" description="Helical" evidence="5">
    <location>
        <begin position="20"/>
        <end position="45"/>
    </location>
</feature>
<evidence type="ECO:0000256" key="2">
    <source>
        <dbReference type="ARBA" id="ARBA00022514"/>
    </source>
</evidence>
<dbReference type="Ensembl" id="ENSMALT00000017110.1">
    <property type="protein sequence ID" value="ENSMALP00000016775.1"/>
    <property type="gene ID" value="ENSMALG00000011760.1"/>
</dbReference>
<reference evidence="7" key="1">
    <citation type="submission" date="2025-08" db="UniProtKB">
        <authorList>
            <consortium name="Ensembl"/>
        </authorList>
    </citation>
    <scope>IDENTIFICATION</scope>
</reference>
<keyword evidence="5" id="KW-0472">Membrane</keyword>
<feature type="domain" description="Chemokine interleukin-8-like" evidence="6">
    <location>
        <begin position="37"/>
        <end position="96"/>
    </location>
</feature>
<name>A0A3Q3JJA2_MONAL</name>
<dbReference type="Proteomes" id="UP000261600">
    <property type="component" value="Unplaced"/>
</dbReference>
<keyword evidence="5" id="KW-1133">Transmembrane helix</keyword>
<reference evidence="7" key="2">
    <citation type="submission" date="2025-09" db="UniProtKB">
        <authorList>
            <consortium name="Ensembl"/>
        </authorList>
    </citation>
    <scope>IDENTIFICATION</scope>
</reference>
<protein>
    <recommendedName>
        <fullName evidence="4">C-C motif chemokine</fullName>
    </recommendedName>
</protein>
<evidence type="ECO:0000313" key="7">
    <source>
        <dbReference type="Ensembl" id="ENSMALP00000016775.1"/>
    </source>
</evidence>
<organism evidence="7 8">
    <name type="scientific">Monopterus albus</name>
    <name type="common">Swamp eel</name>
    <dbReference type="NCBI Taxonomy" id="43700"/>
    <lineage>
        <taxon>Eukaryota</taxon>
        <taxon>Metazoa</taxon>
        <taxon>Chordata</taxon>
        <taxon>Craniata</taxon>
        <taxon>Vertebrata</taxon>
        <taxon>Euteleostomi</taxon>
        <taxon>Actinopterygii</taxon>
        <taxon>Neopterygii</taxon>
        <taxon>Teleostei</taxon>
        <taxon>Neoteleostei</taxon>
        <taxon>Acanthomorphata</taxon>
        <taxon>Anabantaria</taxon>
        <taxon>Synbranchiformes</taxon>
        <taxon>Synbranchidae</taxon>
        <taxon>Monopterus</taxon>
    </lineage>
</organism>
<dbReference type="AlphaFoldDB" id="A0A3Q3JJA2"/>
<keyword evidence="8" id="KW-1185">Reference proteome</keyword>
<sequence length="118" mass="13459">MLSNAVFPLSVFYNAPVNENIVRILFCLQIICVCVSLASCCLRYARRPLPCKQLLGYSIQTINTFCDINAVIFHLPERFVCADPSMRWTQRGMKCVDEQRKKDAQIIKEKTPIITTTA</sequence>
<accession>A0A3Q3JJA2</accession>
<dbReference type="PANTHER" id="PTHR12015">
    <property type="entry name" value="SMALL INDUCIBLE CYTOKINE A"/>
    <property type="match status" value="1"/>
</dbReference>
<dbReference type="InterPro" id="IPR001811">
    <property type="entry name" value="Chemokine_IL8-like_dom"/>
</dbReference>
<evidence type="ECO:0000313" key="8">
    <source>
        <dbReference type="Proteomes" id="UP000261600"/>
    </source>
</evidence>
<evidence type="ECO:0000256" key="1">
    <source>
        <dbReference type="ARBA" id="ARBA00010868"/>
    </source>
</evidence>
<comment type="similarity">
    <text evidence="1 4">Belongs to the intercrine beta (chemokine CC) family.</text>
</comment>
<evidence type="ECO:0000256" key="5">
    <source>
        <dbReference type="SAM" id="Phobius"/>
    </source>
</evidence>
<dbReference type="GO" id="GO:0006955">
    <property type="term" value="P:immune response"/>
    <property type="evidence" value="ECO:0007669"/>
    <property type="project" value="InterPro"/>
</dbReference>
<dbReference type="SUPFAM" id="SSF54117">
    <property type="entry name" value="Interleukin 8-like chemokines"/>
    <property type="match status" value="1"/>
</dbReference>
<dbReference type="InterPro" id="IPR039809">
    <property type="entry name" value="Chemokine_b/g/d"/>
</dbReference>
<dbReference type="Gene3D" id="2.40.50.40">
    <property type="match status" value="1"/>
</dbReference>
<dbReference type="InterPro" id="IPR036048">
    <property type="entry name" value="Interleukin_8-like_sf"/>
</dbReference>